<dbReference type="SUPFAM" id="SSF52172">
    <property type="entry name" value="CheY-like"/>
    <property type="match status" value="1"/>
</dbReference>
<evidence type="ECO:0000313" key="8">
    <source>
        <dbReference type="Proteomes" id="UP000309676"/>
    </source>
</evidence>
<dbReference type="Gene3D" id="1.10.10.60">
    <property type="entry name" value="Homeodomain-like"/>
    <property type="match status" value="2"/>
</dbReference>
<dbReference type="GO" id="GO:0000160">
    <property type="term" value="P:phosphorelay signal transduction system"/>
    <property type="evidence" value="ECO:0007669"/>
    <property type="project" value="InterPro"/>
</dbReference>
<keyword evidence="4" id="KW-0597">Phosphoprotein</keyword>
<evidence type="ECO:0000313" key="7">
    <source>
        <dbReference type="EMBL" id="TLS50906.1"/>
    </source>
</evidence>
<proteinExistence type="predicted"/>
<dbReference type="PROSITE" id="PS01124">
    <property type="entry name" value="HTH_ARAC_FAMILY_2"/>
    <property type="match status" value="1"/>
</dbReference>
<keyword evidence="1" id="KW-0805">Transcription regulation</keyword>
<keyword evidence="2" id="KW-0238">DNA-binding</keyword>
<sequence>MYRLLIVDNEEYVVNGLVELFQQEKQLDLEVAGAYSAAEALHQLMTTRMDIVITDIRMPGMNGFELQKIIVSRWPRCKVVFLSGYDDFNYAQEALRAGSVNYILKTEDDQVIIDAVKEAIHRLESERETEKVLIEAKSQLKQALTGLQREFFEGLLLGDKHILRSLEKQFDELHIPLAPNRPVGVVVGKVDEWPAEHSHYDRSLLLYAVQNIANEYLSLSTVHASFVYERSKLVWLIQTKAEPWMERFLDDASKQMASQFVYGTFECIQSSCSDLLHLPLSFAIGKHPKPWETLGGEADRLFASIQSSVRRQMLFMQREEADAAGTGSAYSLQHEAFKQYELLSYSLEHNNREEFGRILESLLEAGDKAARSGNDIVRQQIAGAVLSVLCGYLDKLPADEVDGSIAEIKRGYETGRPEAWETQRAHARALADYILGRHVQAEESEENRIITSIHAYLNANLGGDLSLKTMALALGHNPSYLSRLYKQKAGKGLSETVMELKLARAKALLAQPNYRIQDISKAVGFLSDHYFYRFFKRATRLTPQEYREQVNERQRRE</sequence>
<dbReference type="PANTHER" id="PTHR43280">
    <property type="entry name" value="ARAC-FAMILY TRANSCRIPTIONAL REGULATOR"/>
    <property type="match status" value="1"/>
</dbReference>
<dbReference type="GO" id="GO:0003700">
    <property type="term" value="F:DNA-binding transcription factor activity"/>
    <property type="evidence" value="ECO:0007669"/>
    <property type="project" value="InterPro"/>
</dbReference>
<feature type="domain" description="Response regulatory" evidence="6">
    <location>
        <begin position="3"/>
        <end position="120"/>
    </location>
</feature>
<gene>
    <name evidence="7" type="ORF">FE782_17825</name>
</gene>
<dbReference type="InterPro" id="IPR001789">
    <property type="entry name" value="Sig_transdc_resp-reg_receiver"/>
</dbReference>
<dbReference type="Pfam" id="PF12833">
    <property type="entry name" value="HTH_18"/>
    <property type="match status" value="1"/>
</dbReference>
<keyword evidence="8" id="KW-1185">Reference proteome</keyword>
<dbReference type="GO" id="GO:0043565">
    <property type="term" value="F:sequence-specific DNA binding"/>
    <property type="evidence" value="ECO:0007669"/>
    <property type="project" value="InterPro"/>
</dbReference>
<reference evidence="7 8" key="1">
    <citation type="submission" date="2019-05" db="EMBL/GenBank/DDBJ databases">
        <authorList>
            <person name="Narsing Rao M.P."/>
            <person name="Li W.J."/>
        </authorList>
    </citation>
    <scope>NUCLEOTIDE SEQUENCE [LARGE SCALE GENOMIC DNA]</scope>
    <source>
        <strain evidence="7 8">SYSU_K30003</strain>
    </source>
</reference>
<evidence type="ECO:0000256" key="1">
    <source>
        <dbReference type="ARBA" id="ARBA00023015"/>
    </source>
</evidence>
<feature type="modified residue" description="4-aspartylphosphate" evidence="4">
    <location>
        <position position="55"/>
    </location>
</feature>
<feature type="domain" description="HTH araC/xylS-type" evidence="5">
    <location>
        <begin position="451"/>
        <end position="549"/>
    </location>
</feature>
<evidence type="ECO:0000256" key="4">
    <source>
        <dbReference type="PROSITE-ProRule" id="PRU00169"/>
    </source>
</evidence>
<dbReference type="InterPro" id="IPR009057">
    <property type="entry name" value="Homeodomain-like_sf"/>
</dbReference>
<dbReference type="SUPFAM" id="SSF46689">
    <property type="entry name" value="Homeodomain-like"/>
    <property type="match status" value="1"/>
</dbReference>
<dbReference type="PROSITE" id="PS50110">
    <property type="entry name" value="RESPONSE_REGULATORY"/>
    <property type="match status" value="1"/>
</dbReference>
<name>A0A5R9G958_9BACL</name>
<organism evidence="7 8">
    <name type="scientific">Paenibacillus antri</name>
    <dbReference type="NCBI Taxonomy" id="2582848"/>
    <lineage>
        <taxon>Bacteria</taxon>
        <taxon>Bacillati</taxon>
        <taxon>Bacillota</taxon>
        <taxon>Bacilli</taxon>
        <taxon>Bacillales</taxon>
        <taxon>Paenibacillaceae</taxon>
        <taxon>Paenibacillus</taxon>
    </lineage>
</organism>
<dbReference type="InterPro" id="IPR018060">
    <property type="entry name" value="HTH_AraC"/>
</dbReference>
<keyword evidence="3" id="KW-0804">Transcription</keyword>
<dbReference type="OrthoDB" id="2543932at2"/>
<evidence type="ECO:0000259" key="5">
    <source>
        <dbReference type="PROSITE" id="PS01124"/>
    </source>
</evidence>
<dbReference type="EMBL" id="VCIW01000012">
    <property type="protein sequence ID" value="TLS50906.1"/>
    <property type="molecule type" value="Genomic_DNA"/>
</dbReference>
<dbReference type="Proteomes" id="UP000309676">
    <property type="component" value="Unassembled WGS sequence"/>
</dbReference>
<dbReference type="AlphaFoldDB" id="A0A5R9G958"/>
<dbReference type="Gene3D" id="3.40.50.2300">
    <property type="match status" value="1"/>
</dbReference>
<accession>A0A5R9G958</accession>
<dbReference type="SMART" id="SM00448">
    <property type="entry name" value="REC"/>
    <property type="match status" value="1"/>
</dbReference>
<dbReference type="RefSeq" id="WP_138195592.1">
    <property type="nucleotide sequence ID" value="NZ_VCIW01000012.1"/>
</dbReference>
<dbReference type="CDD" id="cd17536">
    <property type="entry name" value="REC_YesN-like"/>
    <property type="match status" value="1"/>
</dbReference>
<comment type="caution">
    <text evidence="7">The sequence shown here is derived from an EMBL/GenBank/DDBJ whole genome shotgun (WGS) entry which is preliminary data.</text>
</comment>
<evidence type="ECO:0000256" key="3">
    <source>
        <dbReference type="ARBA" id="ARBA00023163"/>
    </source>
</evidence>
<dbReference type="PANTHER" id="PTHR43280:SF10">
    <property type="entry name" value="REGULATORY PROTEIN POCR"/>
    <property type="match status" value="1"/>
</dbReference>
<evidence type="ECO:0000256" key="2">
    <source>
        <dbReference type="ARBA" id="ARBA00023125"/>
    </source>
</evidence>
<dbReference type="SMART" id="SM00342">
    <property type="entry name" value="HTH_ARAC"/>
    <property type="match status" value="1"/>
</dbReference>
<dbReference type="InterPro" id="IPR011006">
    <property type="entry name" value="CheY-like_superfamily"/>
</dbReference>
<evidence type="ECO:0000259" key="6">
    <source>
        <dbReference type="PROSITE" id="PS50110"/>
    </source>
</evidence>
<dbReference type="Pfam" id="PF00072">
    <property type="entry name" value="Response_reg"/>
    <property type="match status" value="1"/>
</dbReference>
<protein>
    <submittedName>
        <fullName evidence="7">Response regulator</fullName>
    </submittedName>
</protein>